<organism evidence="2 3">
    <name type="scientific">Nitratireductor aquimarinus</name>
    <dbReference type="NCBI Taxonomy" id="889300"/>
    <lineage>
        <taxon>Bacteria</taxon>
        <taxon>Pseudomonadati</taxon>
        <taxon>Pseudomonadota</taxon>
        <taxon>Alphaproteobacteria</taxon>
        <taxon>Hyphomicrobiales</taxon>
        <taxon>Phyllobacteriaceae</taxon>
        <taxon>Nitratireductor</taxon>
    </lineage>
</organism>
<dbReference type="InterPro" id="IPR023100">
    <property type="entry name" value="D-aminoacylase_insert_dom_sf"/>
</dbReference>
<accession>A0ABU4AHA0</accession>
<feature type="domain" description="Amidohydrolase 3" evidence="1">
    <location>
        <begin position="45"/>
        <end position="247"/>
    </location>
</feature>
<comment type="caution">
    <text evidence="2">The sequence shown here is derived from an EMBL/GenBank/DDBJ whole genome shotgun (WGS) entry which is preliminary data.</text>
</comment>
<evidence type="ECO:0000259" key="1">
    <source>
        <dbReference type="Pfam" id="PF07969"/>
    </source>
</evidence>
<dbReference type="InterPro" id="IPR050378">
    <property type="entry name" value="Metallo-dep_Hydrolases_sf"/>
</dbReference>
<dbReference type="SUPFAM" id="SSF51556">
    <property type="entry name" value="Metallo-dependent hydrolases"/>
    <property type="match status" value="1"/>
</dbReference>
<dbReference type="EC" id="3.5.1.-" evidence="2"/>
<feature type="domain" description="Amidohydrolase 3" evidence="1">
    <location>
        <begin position="415"/>
        <end position="516"/>
    </location>
</feature>
<protein>
    <submittedName>
        <fullName evidence="2">D-aminoacylase</fullName>
        <ecNumber evidence="2">3.5.1.-</ecNumber>
    </submittedName>
</protein>
<name>A0ABU4AHA0_9HYPH</name>
<dbReference type="GO" id="GO:0016787">
    <property type="term" value="F:hydrolase activity"/>
    <property type="evidence" value="ECO:0007669"/>
    <property type="project" value="UniProtKB-KW"/>
</dbReference>
<dbReference type="Gene3D" id="3.20.20.140">
    <property type="entry name" value="Metal-dependent hydrolases"/>
    <property type="match status" value="2"/>
</dbReference>
<keyword evidence="3" id="KW-1185">Reference proteome</keyword>
<evidence type="ECO:0000313" key="2">
    <source>
        <dbReference type="EMBL" id="MDV6225605.1"/>
    </source>
</evidence>
<dbReference type="SUPFAM" id="SSF51338">
    <property type="entry name" value="Composite domain of metallo-dependent hydrolases"/>
    <property type="match status" value="1"/>
</dbReference>
<dbReference type="Pfam" id="PF07969">
    <property type="entry name" value="Amidohydro_3"/>
    <property type="match status" value="2"/>
</dbReference>
<dbReference type="InterPro" id="IPR011059">
    <property type="entry name" value="Metal-dep_hydrolase_composite"/>
</dbReference>
<dbReference type="PANTHER" id="PTHR11647">
    <property type="entry name" value="HYDRANTOINASE/DIHYDROPYRIMIDINASE FAMILY MEMBER"/>
    <property type="match status" value="1"/>
</dbReference>
<dbReference type="RefSeq" id="WP_317560599.1">
    <property type="nucleotide sequence ID" value="NZ_JAWLIP010000001.1"/>
</dbReference>
<proteinExistence type="predicted"/>
<dbReference type="EMBL" id="JAWLIP010000001">
    <property type="protein sequence ID" value="MDV6225605.1"/>
    <property type="molecule type" value="Genomic_DNA"/>
</dbReference>
<keyword evidence="2" id="KW-0378">Hydrolase</keyword>
<dbReference type="Gene3D" id="2.30.40.10">
    <property type="entry name" value="Urease, subunit C, domain 1"/>
    <property type="match status" value="2"/>
</dbReference>
<dbReference type="PANTHER" id="PTHR11647:SF1">
    <property type="entry name" value="COLLAPSIN RESPONSE MEDIATOR PROTEIN"/>
    <property type="match status" value="1"/>
</dbReference>
<dbReference type="InterPro" id="IPR013108">
    <property type="entry name" value="Amidohydro_3"/>
</dbReference>
<dbReference type="Gene3D" id="3.30.1490.130">
    <property type="entry name" value="D-aminoacylase. Domain 3"/>
    <property type="match status" value="1"/>
</dbReference>
<dbReference type="CDD" id="cd01297">
    <property type="entry name" value="D-aminoacylase"/>
    <property type="match status" value="1"/>
</dbReference>
<reference evidence="2 3" key="1">
    <citation type="submission" date="2023-10" db="EMBL/GenBank/DDBJ databases">
        <authorList>
            <person name="Venkata Ramana C."/>
            <person name="Sasikala C."/>
            <person name="Dhurka M."/>
        </authorList>
    </citation>
    <scope>NUCLEOTIDE SEQUENCE [LARGE SCALE GENOMIC DNA]</scope>
    <source>
        <strain evidence="2 3">KCTC 32151</strain>
    </source>
</reference>
<evidence type="ECO:0000313" key="3">
    <source>
        <dbReference type="Proteomes" id="UP001185659"/>
    </source>
</evidence>
<gene>
    <name evidence="2" type="ORF">R2G56_04830</name>
</gene>
<dbReference type="Proteomes" id="UP001185659">
    <property type="component" value="Unassembled WGS sequence"/>
</dbReference>
<dbReference type="InterPro" id="IPR032466">
    <property type="entry name" value="Metal_Hydrolase"/>
</dbReference>
<sequence>MTDTLIRGARIIDGTGAPWYRGDILLSGGRIARIGRDLPVSGAHVVDAEERYAAPGFIDAHCHDDLIFLRERGRPEKAFQGVTSIVVGNCSFSLYPATPGSHEDLRRHFSGLLGETAHDEIFADLDGYRHALCGAEGAGIALNLVSLVGHAALRLAVMGHDDRPATPEETQAMCDLLEAQLVQGAAGMSLGLVYPPSAFADEAELIALGRVVGRHGRVLAAHIRSYEAGLIDATEEFGRVLGASGAAGLLSHLQSAGRPNWGRIPDAIALLETMRRDGIDVSFDMYPYPAGSTWILQLLPAAVMEGGLAGLRRRLADPAQQALLRRWVNEGGPEFPGQSKVSLIGWENVRLSAVGVDALKHLEGLDMRAAAAKLAVDPFDLMLRFIEEDDGQTGIILFQLAEEDLHAACCNRLYMAGSDGLPRPGSKPHPRAFGTFPRIAGPLVRDQNWFSLEDAVRRMTSMAAQRFSLTDRGLLRPGMAGDVVLFEESITDRATFDDSSQLPSGVSHLFVNGGMVIEDGRETGARPGRVL</sequence>